<evidence type="ECO:0000256" key="1">
    <source>
        <dbReference type="SAM" id="MobiDB-lite"/>
    </source>
</evidence>
<feature type="region of interest" description="Disordered" evidence="1">
    <location>
        <begin position="1"/>
        <end position="20"/>
    </location>
</feature>
<accession>A0A811P356</accession>
<comment type="caution">
    <text evidence="2">The sequence shown here is derived from an EMBL/GenBank/DDBJ whole genome shotgun (WGS) entry which is preliminary data.</text>
</comment>
<dbReference type="Proteomes" id="UP000604825">
    <property type="component" value="Unassembled WGS sequence"/>
</dbReference>
<dbReference type="EMBL" id="CAJGYO010000006">
    <property type="protein sequence ID" value="CAD6236532.1"/>
    <property type="molecule type" value="Genomic_DNA"/>
</dbReference>
<proteinExistence type="predicted"/>
<gene>
    <name evidence="2" type="ORF">NCGR_LOCUS24391</name>
</gene>
<dbReference type="OrthoDB" id="10550159at2759"/>
<feature type="region of interest" description="Disordered" evidence="1">
    <location>
        <begin position="106"/>
        <end position="140"/>
    </location>
</feature>
<reference evidence="2" key="1">
    <citation type="submission" date="2020-10" db="EMBL/GenBank/DDBJ databases">
        <authorList>
            <person name="Han B."/>
            <person name="Lu T."/>
            <person name="Zhao Q."/>
            <person name="Huang X."/>
            <person name="Zhao Y."/>
        </authorList>
    </citation>
    <scope>NUCLEOTIDE SEQUENCE</scope>
</reference>
<organism evidence="2 3">
    <name type="scientific">Miscanthus lutarioriparius</name>
    <dbReference type="NCBI Taxonomy" id="422564"/>
    <lineage>
        <taxon>Eukaryota</taxon>
        <taxon>Viridiplantae</taxon>
        <taxon>Streptophyta</taxon>
        <taxon>Embryophyta</taxon>
        <taxon>Tracheophyta</taxon>
        <taxon>Spermatophyta</taxon>
        <taxon>Magnoliopsida</taxon>
        <taxon>Liliopsida</taxon>
        <taxon>Poales</taxon>
        <taxon>Poaceae</taxon>
        <taxon>PACMAD clade</taxon>
        <taxon>Panicoideae</taxon>
        <taxon>Andropogonodae</taxon>
        <taxon>Andropogoneae</taxon>
        <taxon>Saccharinae</taxon>
        <taxon>Miscanthus</taxon>
    </lineage>
</organism>
<feature type="compositionally biased region" description="Basic and acidic residues" evidence="1">
    <location>
        <begin position="1"/>
        <end position="11"/>
    </location>
</feature>
<evidence type="ECO:0000313" key="3">
    <source>
        <dbReference type="Proteomes" id="UP000604825"/>
    </source>
</evidence>
<dbReference type="AlphaFoldDB" id="A0A811P356"/>
<feature type="compositionally biased region" description="Basic and acidic residues" evidence="1">
    <location>
        <begin position="110"/>
        <end position="121"/>
    </location>
</feature>
<protein>
    <submittedName>
        <fullName evidence="2">Uncharacterized protein</fullName>
    </submittedName>
</protein>
<evidence type="ECO:0000313" key="2">
    <source>
        <dbReference type="EMBL" id="CAD6236532.1"/>
    </source>
</evidence>
<name>A0A811P356_9POAL</name>
<keyword evidence="3" id="KW-1185">Reference proteome</keyword>
<sequence length="184" mass="20658">MDSDVHNSKDNKLHHHSKKNLNILKEGPADSYKFKEKLVLYFGSYLPAKVINELCVLVRDNSYGKCSYFAMPTESLVLGLLQILVGAGSKIGETIDKNVHVSATKLTNPTKDDRDEADRTKPTIWPKRVRPQPPVGDAGKTATTVRCVNNQINAPYSYLTYQARRSFFSERNENSVDPTELDNS</sequence>